<reference evidence="3 4" key="1">
    <citation type="submission" date="2017-01" db="EMBL/GenBank/DDBJ databases">
        <authorList>
            <consortium name="Urmite Genomes"/>
        </authorList>
    </citation>
    <scope>NUCLEOTIDE SEQUENCE [LARGE SCALE GENOMIC DNA]</scope>
    <source>
        <strain evidence="3 4">AB308</strain>
    </source>
</reference>
<dbReference type="Pfam" id="PF24623">
    <property type="entry name" value="Phage_zn_bind_8"/>
    <property type="match status" value="1"/>
</dbReference>
<dbReference type="STRING" id="1841859.GCA_900157385_03445"/>
<feature type="region of interest" description="Disordered" evidence="1">
    <location>
        <begin position="48"/>
        <end position="70"/>
    </location>
</feature>
<sequence>VRTPRPVRTAYETALDVACSNCRAEPGQWCTRDDGMPKRIPCVARLAAAGATDQGHPHNFDEPRTTEGTP</sequence>
<name>A0A2U3NEL8_9MYCO</name>
<evidence type="ECO:0000256" key="1">
    <source>
        <dbReference type="SAM" id="MobiDB-lite"/>
    </source>
</evidence>
<feature type="compositionally biased region" description="Basic and acidic residues" evidence="1">
    <location>
        <begin position="55"/>
        <end position="70"/>
    </location>
</feature>
<dbReference type="AlphaFoldDB" id="A0A2U3NEL8"/>
<evidence type="ECO:0000313" key="4">
    <source>
        <dbReference type="Proteomes" id="UP000241595"/>
    </source>
</evidence>
<feature type="domain" description="DNA-binding phage zinc finger" evidence="2">
    <location>
        <begin position="11"/>
        <end position="55"/>
    </location>
</feature>
<accession>A0A2U3NEL8</accession>
<evidence type="ECO:0000313" key="3">
    <source>
        <dbReference type="EMBL" id="SPM29945.1"/>
    </source>
</evidence>
<dbReference type="InterPro" id="IPR056911">
    <property type="entry name" value="Phage_Znf_bind_put"/>
</dbReference>
<dbReference type="Proteomes" id="UP000241595">
    <property type="component" value="Unassembled WGS sequence"/>
</dbReference>
<evidence type="ECO:0000259" key="2">
    <source>
        <dbReference type="Pfam" id="PF24623"/>
    </source>
</evidence>
<gene>
    <name evidence="3" type="ORF">MTAB308_3443</name>
</gene>
<keyword evidence="4" id="KW-1185">Reference proteome</keyword>
<protein>
    <recommendedName>
        <fullName evidence="2">DNA-binding phage zinc finger domain-containing protein</fullName>
    </recommendedName>
</protein>
<dbReference type="EMBL" id="FTRV01000015">
    <property type="protein sequence ID" value="SPM29945.1"/>
    <property type="molecule type" value="Genomic_DNA"/>
</dbReference>
<organism evidence="3 4">
    <name type="scientific">Mycobacterium terramassiliense</name>
    <dbReference type="NCBI Taxonomy" id="1841859"/>
    <lineage>
        <taxon>Bacteria</taxon>
        <taxon>Bacillati</taxon>
        <taxon>Actinomycetota</taxon>
        <taxon>Actinomycetes</taxon>
        <taxon>Mycobacteriales</taxon>
        <taxon>Mycobacteriaceae</taxon>
        <taxon>Mycobacterium</taxon>
    </lineage>
</organism>
<feature type="non-terminal residue" evidence="3">
    <location>
        <position position="1"/>
    </location>
</feature>
<proteinExistence type="predicted"/>